<evidence type="ECO:0000313" key="3">
    <source>
        <dbReference type="Proteomes" id="UP001060112"/>
    </source>
</evidence>
<feature type="transmembrane region" description="Helical" evidence="1">
    <location>
        <begin position="20"/>
        <end position="41"/>
    </location>
</feature>
<sequence>MKQMNLSATIEKIALAQLIILFHLNINTINLLPDWIGYYLYYQAIFVIEKYEKSASLLRPFALILGVYEGIAWLLQIIGISLESMTLLQIFIAIISIYFQFQLLTNISQIASFHHHDDFAKRFLILRTMQVISITLVVFPTYWLIIQYMKIIITLFHIFVTIWLCYVLFQYSKKEKEYEDETLIKGY</sequence>
<organism evidence="2 3">
    <name type="scientific">Allocoprobacillus halotolerans</name>
    <dbReference type="NCBI Taxonomy" id="2944914"/>
    <lineage>
        <taxon>Bacteria</taxon>
        <taxon>Bacillati</taxon>
        <taxon>Bacillota</taxon>
        <taxon>Erysipelotrichia</taxon>
        <taxon>Erysipelotrichales</taxon>
        <taxon>Erysipelotrichaceae</taxon>
        <taxon>Allocoprobacillus</taxon>
    </lineage>
</organism>
<keyword evidence="1" id="KW-0812">Transmembrane</keyword>
<evidence type="ECO:0000256" key="1">
    <source>
        <dbReference type="SAM" id="Phobius"/>
    </source>
</evidence>
<accession>A0ABY5I0N8</accession>
<keyword evidence="1" id="KW-1133">Transmembrane helix</keyword>
<feature type="transmembrane region" description="Helical" evidence="1">
    <location>
        <begin position="61"/>
        <end position="80"/>
    </location>
</feature>
<feature type="transmembrane region" description="Helical" evidence="1">
    <location>
        <begin position="86"/>
        <end position="104"/>
    </location>
</feature>
<keyword evidence="1" id="KW-0472">Membrane</keyword>
<dbReference type="EMBL" id="CP101620">
    <property type="protein sequence ID" value="UTY38918.1"/>
    <property type="molecule type" value="Genomic_DNA"/>
</dbReference>
<dbReference type="RefSeq" id="WP_290139641.1">
    <property type="nucleotide sequence ID" value="NZ_CP101620.1"/>
</dbReference>
<keyword evidence="3" id="KW-1185">Reference proteome</keyword>
<protein>
    <submittedName>
        <fullName evidence="2">Uncharacterized protein</fullName>
    </submittedName>
</protein>
<reference evidence="2" key="1">
    <citation type="submission" date="2022-07" db="EMBL/GenBank/DDBJ databases">
        <title>Faecal culturing of patients with breast cancer.</title>
        <authorList>
            <person name="Teng N.M.Y."/>
            <person name="Kiu R."/>
            <person name="Evans R."/>
            <person name="Baker D.J."/>
            <person name="Zenner C."/>
            <person name="Robinson S.D."/>
            <person name="Hall L.J."/>
        </authorList>
    </citation>
    <scope>NUCLEOTIDE SEQUENCE</scope>
    <source>
        <strain evidence="2">LH1062</strain>
    </source>
</reference>
<evidence type="ECO:0000313" key="2">
    <source>
        <dbReference type="EMBL" id="UTY38918.1"/>
    </source>
</evidence>
<feature type="transmembrane region" description="Helical" evidence="1">
    <location>
        <begin position="124"/>
        <end position="145"/>
    </location>
</feature>
<gene>
    <name evidence="2" type="ORF">NMU03_15210</name>
</gene>
<dbReference type="Proteomes" id="UP001060112">
    <property type="component" value="Chromosome"/>
</dbReference>
<name>A0ABY5I0N8_9FIRM</name>
<feature type="transmembrane region" description="Helical" evidence="1">
    <location>
        <begin position="151"/>
        <end position="169"/>
    </location>
</feature>
<proteinExistence type="predicted"/>